<gene>
    <name evidence="2" type="ORF">FRACA_730013</name>
</gene>
<sequence>MQDGRHTDAQGNRYANGEIGPSVGGAREQIRVYVWTGTPWPTKPSSDQEWHVTGPGWAVDLDGYTGGDGQTAFPVTAETVAQRLGGTVVPKG</sequence>
<evidence type="ECO:0000313" key="3">
    <source>
        <dbReference type="Proteomes" id="UP000234331"/>
    </source>
</evidence>
<proteinExistence type="predicted"/>
<evidence type="ECO:0000313" key="2">
    <source>
        <dbReference type="EMBL" id="SNQ51534.1"/>
    </source>
</evidence>
<dbReference type="EMBL" id="FZMO01000540">
    <property type="protein sequence ID" value="SNQ51534.1"/>
    <property type="molecule type" value="Genomic_DNA"/>
</dbReference>
<name>A0A2I2L0U7_9ACTN</name>
<protein>
    <submittedName>
        <fullName evidence="2">Uncharacterized protein</fullName>
    </submittedName>
</protein>
<keyword evidence="3" id="KW-1185">Reference proteome</keyword>
<evidence type="ECO:0000256" key="1">
    <source>
        <dbReference type="SAM" id="MobiDB-lite"/>
    </source>
</evidence>
<organism evidence="2 3">
    <name type="scientific">Frankia canadensis</name>
    <dbReference type="NCBI Taxonomy" id="1836972"/>
    <lineage>
        <taxon>Bacteria</taxon>
        <taxon>Bacillati</taxon>
        <taxon>Actinomycetota</taxon>
        <taxon>Actinomycetes</taxon>
        <taxon>Frankiales</taxon>
        <taxon>Frankiaceae</taxon>
        <taxon>Frankia</taxon>
    </lineage>
</organism>
<reference evidence="2 3" key="1">
    <citation type="submission" date="2017-06" db="EMBL/GenBank/DDBJ databases">
        <authorList>
            <person name="Kim H.J."/>
            <person name="Triplett B.A."/>
        </authorList>
    </citation>
    <scope>NUCLEOTIDE SEQUENCE [LARGE SCALE GENOMIC DNA]</scope>
    <source>
        <strain evidence="2">FRACA_ARgP5</strain>
    </source>
</reference>
<feature type="region of interest" description="Disordered" evidence="1">
    <location>
        <begin position="1"/>
        <end position="23"/>
    </location>
</feature>
<dbReference type="AlphaFoldDB" id="A0A2I2L0U7"/>
<dbReference type="Proteomes" id="UP000234331">
    <property type="component" value="Unassembled WGS sequence"/>
</dbReference>
<accession>A0A2I2L0U7</accession>